<evidence type="ECO:0000259" key="2">
    <source>
        <dbReference type="Pfam" id="PF13391"/>
    </source>
</evidence>
<dbReference type="STRING" id="215250.A0A316YSV3"/>
<feature type="domain" description="HNH nuclease" evidence="2">
    <location>
        <begin position="111"/>
        <end position="188"/>
    </location>
</feature>
<dbReference type="RefSeq" id="XP_025378301.1">
    <property type="nucleotide sequence ID" value="XM_025520871.1"/>
</dbReference>
<gene>
    <name evidence="3" type="ORF">FA10DRAFT_264988</name>
</gene>
<dbReference type="Pfam" id="PF13391">
    <property type="entry name" value="HNH_2"/>
    <property type="match status" value="1"/>
</dbReference>
<dbReference type="Proteomes" id="UP000245768">
    <property type="component" value="Unassembled WGS sequence"/>
</dbReference>
<evidence type="ECO:0000313" key="3">
    <source>
        <dbReference type="EMBL" id="PWN91103.1"/>
    </source>
</evidence>
<protein>
    <recommendedName>
        <fullName evidence="2">HNH nuclease domain-containing protein</fullName>
    </recommendedName>
</protein>
<evidence type="ECO:0000313" key="4">
    <source>
        <dbReference type="Proteomes" id="UP000245768"/>
    </source>
</evidence>
<feature type="region of interest" description="Disordered" evidence="1">
    <location>
        <begin position="81"/>
        <end position="102"/>
    </location>
</feature>
<accession>A0A316YSV3</accession>
<dbReference type="EMBL" id="KZ819635">
    <property type="protein sequence ID" value="PWN91103.1"/>
    <property type="molecule type" value="Genomic_DNA"/>
</dbReference>
<evidence type="ECO:0000256" key="1">
    <source>
        <dbReference type="SAM" id="MobiDB-lite"/>
    </source>
</evidence>
<dbReference type="InterPro" id="IPR003615">
    <property type="entry name" value="HNH_nuc"/>
</dbReference>
<dbReference type="OrthoDB" id="2142759at2759"/>
<proteinExistence type="predicted"/>
<keyword evidence="4" id="KW-1185">Reference proteome</keyword>
<dbReference type="GeneID" id="37042787"/>
<sequence length="291" mass="32841">MSKRRFRQWLGHCWHFELDEKPVAWSLVERREPGSVQERRVVVGPVGDEAADEEMPTGTFDVLSDGAWQPVDHVATPHRYHRRTLSTSSSASSSTTSSTFASRVRARDQRCLITGETPFSPTGWASLQAAHIFPRAHLERWRACGFGDLVEDTDRHIIGEAKIDSIQNGFLLRSDVHDHFDAHHFAIDVDGGYTIYDFSPAGRMHGAPLDLDHVEPGSSERPLDALFHDHFWQAVLANVRGASEVDPDDKPEDDWTNPDMLRLDNDALHKTDKGRLRLELELGSRLNHLVS</sequence>
<dbReference type="AlphaFoldDB" id="A0A316YSV3"/>
<name>A0A316YSV3_9BASI</name>
<reference evidence="3 4" key="1">
    <citation type="journal article" date="2018" name="Mol. Biol. Evol.">
        <title>Broad Genomic Sampling Reveals a Smut Pathogenic Ancestry of the Fungal Clade Ustilaginomycotina.</title>
        <authorList>
            <person name="Kijpornyongpan T."/>
            <person name="Mondo S.J."/>
            <person name="Barry K."/>
            <person name="Sandor L."/>
            <person name="Lee J."/>
            <person name="Lipzen A."/>
            <person name="Pangilinan J."/>
            <person name="LaButti K."/>
            <person name="Hainaut M."/>
            <person name="Henrissat B."/>
            <person name="Grigoriev I.V."/>
            <person name="Spatafora J.W."/>
            <person name="Aime M.C."/>
        </authorList>
    </citation>
    <scope>NUCLEOTIDE SEQUENCE [LARGE SCALE GENOMIC DNA]</scope>
    <source>
        <strain evidence="3 4">MCA 4198</strain>
    </source>
</reference>
<feature type="compositionally biased region" description="Low complexity" evidence="1">
    <location>
        <begin position="85"/>
        <end position="102"/>
    </location>
</feature>
<dbReference type="InParanoid" id="A0A316YSV3"/>
<organism evidence="3 4">
    <name type="scientific">Acaromyces ingoldii</name>
    <dbReference type="NCBI Taxonomy" id="215250"/>
    <lineage>
        <taxon>Eukaryota</taxon>
        <taxon>Fungi</taxon>
        <taxon>Dikarya</taxon>
        <taxon>Basidiomycota</taxon>
        <taxon>Ustilaginomycotina</taxon>
        <taxon>Exobasidiomycetes</taxon>
        <taxon>Exobasidiales</taxon>
        <taxon>Cryptobasidiaceae</taxon>
        <taxon>Acaromyces</taxon>
    </lineage>
</organism>